<dbReference type="InterPro" id="IPR023562">
    <property type="entry name" value="ClpP/TepA"/>
</dbReference>
<dbReference type="InterPro" id="IPR029045">
    <property type="entry name" value="ClpP/crotonase-like_dom_sf"/>
</dbReference>
<keyword evidence="1" id="KW-0645">Protease</keyword>
<dbReference type="GO" id="GO:0008233">
    <property type="term" value="F:peptidase activity"/>
    <property type="evidence" value="ECO:0007669"/>
    <property type="project" value="UniProtKB-KW"/>
</dbReference>
<proteinExistence type="predicted"/>
<keyword evidence="1" id="KW-0378">Hydrolase</keyword>
<dbReference type="Gene3D" id="3.90.226.10">
    <property type="entry name" value="2-enoyl-CoA Hydratase, Chain A, domain 1"/>
    <property type="match status" value="1"/>
</dbReference>
<sequence length="390" mass="43651">MDWKHIKNIDKSASFAEMFIYDEISAEKVNGSSFAYEMRHLIDYGIKTIKVKINSVGGDVMHAQTIISEIIDAKEKGVTIETYGQGLMASSAGVIWLTAEKEHRYAKDYARLMVHGVSPASQKDLDEKDKTALENFKSILVQILANRTGKKERFFEDLFTNGLDNWYNTKEMIKNGLVLKDNVENTNIKIDIEEEKTAGVVVVFNKLKTTIENNINTNQIKMKKVIALLKLQEGVSEEVVEQAVVSVQNKLTEAENALSVKDAAILALENKVAEQQRTIDTANDASAVEFVKNCIKEGKISPEKEAEVLVQAKNNLEGLKTLMSAIPERAANIMNKITGEEGSTEEKRSFRELEKSAPNVLNAMKKNDLKQYVNLYNAQYGTAKTEADFQ</sequence>
<protein>
    <submittedName>
        <fullName evidence="1">Protease</fullName>
    </submittedName>
</protein>
<dbReference type="EMBL" id="MN812203">
    <property type="protein sequence ID" value="QHB38492.1"/>
    <property type="molecule type" value="Genomic_DNA"/>
</dbReference>
<reference evidence="1 2" key="1">
    <citation type="journal article" date="2020" name="Viruses">
        <title>Diversity and Host Interactions Among Virulent and Temperate Baltic Sea Flavobacterium Phages.</title>
        <authorList>
            <person name="Nilsson E."/>
            <person name="Bayfield O.W."/>
            <person name="Lundin D."/>
            <person name="Antson A.A."/>
            <person name="Holmfeldt K."/>
        </authorList>
    </citation>
    <scope>NUCLEOTIDE SEQUENCE [LARGE SCALE GENOMIC DNA]</scope>
</reference>
<dbReference type="Pfam" id="PF00574">
    <property type="entry name" value="CLP_protease"/>
    <property type="match status" value="1"/>
</dbReference>
<name>A0A6B9L8Y0_9CAUD</name>
<dbReference type="SUPFAM" id="SSF52096">
    <property type="entry name" value="ClpP/crotonase"/>
    <property type="match status" value="1"/>
</dbReference>
<evidence type="ECO:0000313" key="1">
    <source>
        <dbReference type="EMBL" id="QHB38492.1"/>
    </source>
</evidence>
<dbReference type="Proteomes" id="UP000464726">
    <property type="component" value="Segment"/>
</dbReference>
<dbReference type="GO" id="GO:0006508">
    <property type="term" value="P:proteolysis"/>
    <property type="evidence" value="ECO:0007669"/>
    <property type="project" value="UniProtKB-KW"/>
</dbReference>
<gene>
    <name evidence="1" type="ORF">lotta81_gp034</name>
</gene>
<evidence type="ECO:0000313" key="2">
    <source>
        <dbReference type="Proteomes" id="UP000464726"/>
    </source>
</evidence>
<organism evidence="1 2">
    <name type="scientific">Flavobacterium phage vB_FspM_lotta8-1</name>
    <dbReference type="NCBI Taxonomy" id="2686242"/>
    <lineage>
        <taxon>Viruses</taxon>
        <taxon>Duplodnaviria</taxon>
        <taxon>Heunggongvirae</taxon>
        <taxon>Uroviricota</taxon>
        <taxon>Caudoviricetes</taxon>
        <taxon>Winoviridae</taxon>
        <taxon>Pippivirus</taxon>
        <taxon>Pippivirus lotta</taxon>
    </lineage>
</organism>
<accession>A0A6B9L8Y0</accession>
<keyword evidence="2" id="KW-1185">Reference proteome</keyword>